<dbReference type="PIRSF" id="PIRSF029900">
    <property type="entry name" value="Alpha-glucuronds"/>
    <property type="match status" value="1"/>
</dbReference>
<evidence type="ECO:0000256" key="4">
    <source>
        <dbReference type="ARBA" id="ARBA00023277"/>
    </source>
</evidence>
<keyword evidence="4 8" id="KW-0119">Carbohydrate metabolism</keyword>
<dbReference type="GO" id="GO:0033939">
    <property type="term" value="F:xylan alpha-1,2-glucuronosidase activity"/>
    <property type="evidence" value="ECO:0007669"/>
    <property type="project" value="UniProtKB-EC"/>
</dbReference>
<evidence type="ECO:0000256" key="1">
    <source>
        <dbReference type="ARBA" id="ARBA00008833"/>
    </source>
</evidence>
<accession>A0ABM9APH8</accession>
<dbReference type="Gene3D" id="3.20.20.80">
    <property type="entry name" value="Glycosidases"/>
    <property type="match status" value="1"/>
</dbReference>
<evidence type="ECO:0000256" key="5">
    <source>
        <dbReference type="ARBA" id="ARBA00023295"/>
    </source>
</evidence>
<dbReference type="Gene3D" id="3.90.1330.10">
    <property type="entry name" value="Alpha-glucuronidase, C-terminal domain"/>
    <property type="match status" value="1"/>
</dbReference>
<gene>
    <name evidence="13" type="ORF">EMA8858_01307</name>
</gene>
<comment type="subunit">
    <text evidence="8">Homodimer.</text>
</comment>
<feature type="chain" id="PRO_5047395125" description="Xylan alpha-1,2-glucuronidase" evidence="9">
    <location>
        <begin position="20"/>
        <end position="703"/>
    </location>
</feature>
<dbReference type="SUPFAM" id="SSF51445">
    <property type="entry name" value="(Trans)glycosidases"/>
    <property type="match status" value="1"/>
</dbReference>
<dbReference type="Pfam" id="PF03648">
    <property type="entry name" value="Glyco_hydro_67N"/>
    <property type="match status" value="1"/>
</dbReference>
<evidence type="ECO:0000256" key="8">
    <source>
        <dbReference type="RuleBase" id="RU361198"/>
    </source>
</evidence>
<feature type="domain" description="Alpha glucuronidase N-terminal" evidence="10">
    <location>
        <begin position="25"/>
        <end position="134"/>
    </location>
</feature>
<feature type="domain" description="Glycosyl hydrolase family 67 C-terminal" evidence="11">
    <location>
        <begin position="458"/>
        <end position="682"/>
    </location>
</feature>
<dbReference type="InterPro" id="IPR029018">
    <property type="entry name" value="Hex-like_dom2"/>
</dbReference>
<reference evidence="13" key="1">
    <citation type="submission" date="2021-12" db="EMBL/GenBank/DDBJ databases">
        <authorList>
            <person name="Rodrigo-Torres L."/>
            <person name="Arahal R. D."/>
            <person name="Lucena T."/>
        </authorList>
    </citation>
    <scope>NUCLEOTIDE SEQUENCE</scope>
    <source>
        <strain evidence="13">CECT 8858</strain>
    </source>
</reference>
<evidence type="ECO:0000256" key="3">
    <source>
        <dbReference type="ARBA" id="ARBA00022801"/>
    </source>
</evidence>
<sequence>MQKKLIILFFSFISLAAFADDGSRLWLKYDLIKDVKQRENYAKFTKFITTSSTNATILKASEELKNGFEGLMGKKVSTIKKADSQVGGIILEVSEKQIFTKNLANDGFAIFSNKGNIIISSKTEVGVLYGAFELLRKVQTGQSLSNISVISNPKIKIRMLNHWDNANGTVERGYAGSSMWKWNELPFRIDPRYIAYARANASIGINATSINNVNASSRFLTAEYLEKIKAVADVLRPYGIKVFISVNFRSPRTLSGLKTSDPLDPEVRQWWNEKTKEIHQYIPDFGGYLVKANSEGEPGPQDYGRTHADGANMLAEAMKPFAGIVIWRAFVYNADPNGDRFKEGYEQFKPLDGKFDSKVIVQVKNGPIDFMPREPFHPMFGAFSKTTLGMEFQITQEYLGQSTHLTYLAPMFKECLDTDTYVKGKGSEVAKVIDGSIYNNQNSLMAGVANTGSDVNWCGHPFNQSNWYAFGRLAWDYSLSSEQIANEWIGMTLTNDVVAKKQINSIMQKSLPTYISYTYPLGLHHMMGEGHHYGPEPWLSKSGRLDWTSIYYHRADSIGLGFDRTGKLSNALKLYSNELIESWGNPEKCNLNYLLWFHHIAWSKKLSTGNNLWDELCFRYYDGVKQVKVLQDEWETLKAHIDFETFQSVQGRLKIQEKEAIWWRDACVLYFQEYSKMPIPKNLTPPNRSLEEVKKLVEIYHLR</sequence>
<keyword evidence="9" id="KW-0732">Signal</keyword>
<evidence type="ECO:0000256" key="7">
    <source>
        <dbReference type="PIRNR" id="PIRNR029900"/>
    </source>
</evidence>
<feature type="domain" description="Glycosyl hydrolase family 67 catalytic" evidence="12">
    <location>
        <begin position="138"/>
        <end position="457"/>
    </location>
</feature>
<comment type="similarity">
    <text evidence="1 7 8">Belongs to the glycosyl hydrolase 67 family.</text>
</comment>
<evidence type="ECO:0000313" key="14">
    <source>
        <dbReference type="Proteomes" id="UP000837932"/>
    </source>
</evidence>
<evidence type="ECO:0000256" key="9">
    <source>
        <dbReference type="SAM" id="SignalP"/>
    </source>
</evidence>
<dbReference type="SUPFAM" id="SSF55545">
    <property type="entry name" value="beta-N-acetylhexosaminidase-like domain"/>
    <property type="match status" value="1"/>
</dbReference>
<evidence type="ECO:0000259" key="10">
    <source>
        <dbReference type="Pfam" id="PF03648"/>
    </source>
</evidence>
<dbReference type="RefSeq" id="WP_238805610.1">
    <property type="nucleotide sequence ID" value="NZ_CAKLPY010000001.1"/>
</dbReference>
<evidence type="ECO:0000259" key="11">
    <source>
        <dbReference type="Pfam" id="PF07477"/>
    </source>
</evidence>
<evidence type="ECO:0000259" key="12">
    <source>
        <dbReference type="Pfam" id="PF07488"/>
    </source>
</evidence>
<organism evidence="13 14">
    <name type="scientific">Emticicia aquatica</name>
    <dbReference type="NCBI Taxonomy" id="1681835"/>
    <lineage>
        <taxon>Bacteria</taxon>
        <taxon>Pseudomonadati</taxon>
        <taxon>Bacteroidota</taxon>
        <taxon>Cytophagia</taxon>
        <taxon>Cytophagales</taxon>
        <taxon>Leadbetterellaceae</taxon>
        <taxon>Emticicia</taxon>
    </lineage>
</organism>
<evidence type="ECO:0000313" key="13">
    <source>
        <dbReference type="EMBL" id="CAH0995187.1"/>
    </source>
</evidence>
<keyword evidence="2 7" id="KW-0858">Xylan degradation</keyword>
<proteinExistence type="inferred from homology"/>
<dbReference type="Proteomes" id="UP000837932">
    <property type="component" value="Unassembled WGS sequence"/>
</dbReference>
<feature type="signal peptide" evidence="9">
    <location>
        <begin position="1"/>
        <end position="19"/>
    </location>
</feature>
<dbReference type="PANTHER" id="PTHR39207">
    <property type="entry name" value="ALPHA-GLUCURONIDASE A"/>
    <property type="match status" value="1"/>
</dbReference>
<comment type="catalytic activity">
    <reaction evidence="8">
        <text>Hydrolysis of (1-&gt;2)-alpha-D-(4-O-methyl)glucuronosyl links in the main chain of hardwood xylans.</text>
        <dbReference type="EC" id="3.2.1.131"/>
    </reaction>
</comment>
<dbReference type="Pfam" id="PF07488">
    <property type="entry name" value="Glyco_hydro_67M"/>
    <property type="match status" value="1"/>
</dbReference>
<evidence type="ECO:0000256" key="6">
    <source>
        <dbReference type="ARBA" id="ARBA00023326"/>
    </source>
</evidence>
<dbReference type="EMBL" id="CAKLPY010000001">
    <property type="protein sequence ID" value="CAH0995187.1"/>
    <property type="molecule type" value="Genomic_DNA"/>
</dbReference>
<dbReference type="InterPro" id="IPR011395">
    <property type="entry name" value="Glyco_hydro_67_aGlcAse"/>
</dbReference>
<dbReference type="InterPro" id="IPR017853">
    <property type="entry name" value="GH"/>
</dbReference>
<dbReference type="InterPro" id="IPR011100">
    <property type="entry name" value="Glyco_hydro_67_cat"/>
</dbReference>
<keyword evidence="3 7" id="KW-0378">Hydrolase</keyword>
<protein>
    <recommendedName>
        <fullName evidence="8">Xylan alpha-1,2-glucuronidase</fullName>
        <ecNumber evidence="8">3.2.1.131</ecNumber>
    </recommendedName>
</protein>
<dbReference type="InterPro" id="IPR005154">
    <property type="entry name" value="Glyco_hydro_67_aGlcAse_N"/>
</dbReference>
<comment type="caution">
    <text evidence="13">The sequence shown here is derived from an EMBL/GenBank/DDBJ whole genome shotgun (WGS) entry which is preliminary data.</text>
</comment>
<evidence type="ECO:0000256" key="2">
    <source>
        <dbReference type="ARBA" id="ARBA00022651"/>
    </source>
</evidence>
<name>A0ABM9APH8_9BACT</name>
<dbReference type="Pfam" id="PF07477">
    <property type="entry name" value="Glyco_hydro_67C"/>
    <property type="match status" value="1"/>
</dbReference>
<dbReference type="InterPro" id="IPR037054">
    <property type="entry name" value="A-glucoronidase_C_sf"/>
</dbReference>
<keyword evidence="5 7" id="KW-0326">Glycosidase</keyword>
<dbReference type="PANTHER" id="PTHR39207:SF1">
    <property type="entry name" value="ALPHA-GLUCURONIDASE A"/>
    <property type="match status" value="1"/>
</dbReference>
<keyword evidence="14" id="KW-1185">Reference proteome</keyword>
<dbReference type="InterPro" id="IPR011099">
    <property type="entry name" value="Glyco_hydro_67_C"/>
</dbReference>
<dbReference type="EC" id="3.2.1.131" evidence="8"/>
<dbReference type="Gene3D" id="3.30.379.10">
    <property type="entry name" value="Chitobiase/beta-hexosaminidase domain 2-like"/>
    <property type="match status" value="1"/>
</dbReference>
<keyword evidence="6 8" id="KW-0624">Polysaccharide degradation</keyword>